<keyword evidence="5" id="KW-1185">Reference proteome</keyword>
<dbReference type="InterPro" id="IPR013324">
    <property type="entry name" value="RNA_pol_sigma_r3/r4-like"/>
</dbReference>
<dbReference type="InterPro" id="IPR007050">
    <property type="entry name" value="HTH_bacterioopsin"/>
</dbReference>
<evidence type="ECO:0000259" key="3">
    <source>
        <dbReference type="Pfam" id="PF04967"/>
    </source>
</evidence>
<dbReference type="AlphaFoldDB" id="A0A1G8SYV9"/>
<reference evidence="4 5" key="1">
    <citation type="submission" date="2016-10" db="EMBL/GenBank/DDBJ databases">
        <authorList>
            <person name="de Groot N.N."/>
        </authorList>
    </citation>
    <scope>NUCLEOTIDE SEQUENCE [LARGE SCALE GENOMIC DNA]</scope>
    <source>
        <strain evidence="4 5">IBRC-M10015</strain>
    </source>
</reference>
<accession>A0A1G8SYV9</accession>
<dbReference type="Proteomes" id="UP000198856">
    <property type="component" value="Unassembled WGS sequence"/>
</dbReference>
<dbReference type="Pfam" id="PF04967">
    <property type="entry name" value="HTH_10"/>
    <property type="match status" value="1"/>
</dbReference>
<dbReference type="RefSeq" id="WP_092699205.1">
    <property type="nucleotide sequence ID" value="NZ_FNFC01000002.1"/>
</dbReference>
<feature type="domain" description="HTH bat-type" evidence="3">
    <location>
        <begin position="157"/>
        <end position="209"/>
    </location>
</feature>
<proteinExistence type="predicted"/>
<dbReference type="SUPFAM" id="SSF88659">
    <property type="entry name" value="Sigma3 and sigma4 domains of RNA polymerase sigma factors"/>
    <property type="match status" value="1"/>
</dbReference>
<gene>
    <name evidence="4" type="ORF">SAMN05216226_102188</name>
</gene>
<organism evidence="4 5">
    <name type="scientific">Halovenus aranensis</name>
    <dbReference type="NCBI Taxonomy" id="890420"/>
    <lineage>
        <taxon>Archaea</taxon>
        <taxon>Methanobacteriati</taxon>
        <taxon>Methanobacteriota</taxon>
        <taxon>Stenosarchaea group</taxon>
        <taxon>Halobacteria</taxon>
        <taxon>Halobacteriales</taxon>
        <taxon>Haloarculaceae</taxon>
        <taxon>Halovenus</taxon>
    </lineage>
</organism>
<dbReference type="OrthoDB" id="156233at2157"/>
<evidence type="ECO:0000313" key="4">
    <source>
        <dbReference type="EMBL" id="SDJ33720.1"/>
    </source>
</evidence>
<sequence>MRAEILTGSYFLADTVEELSEAKLTVDNLDASKQVPLRAIVWADTRNRERFESCLDEDPTVAEYEHLVTIDGRERYSIEYAQDARDIQLYRGLVENGATVSYAAREPDNDGWLVHYTFPDRSRFTVFEELCTELGVELNINTVDRPGAPDWNERNTLTVEQCEALVKALETGYFDIPRKRTLAEIGDELGISRQAVSERLRRGQRRLIRQRLIGSDND</sequence>
<name>A0A1G8SYV9_9EURY</name>
<evidence type="ECO:0000256" key="2">
    <source>
        <dbReference type="ARBA" id="ARBA00023163"/>
    </source>
</evidence>
<keyword evidence="1" id="KW-0805">Transcription regulation</keyword>
<protein>
    <recommendedName>
        <fullName evidence="3">HTH bat-type domain-containing protein</fullName>
    </recommendedName>
</protein>
<evidence type="ECO:0000313" key="5">
    <source>
        <dbReference type="Proteomes" id="UP000198856"/>
    </source>
</evidence>
<dbReference type="EMBL" id="FNFC01000002">
    <property type="protein sequence ID" value="SDJ33720.1"/>
    <property type="molecule type" value="Genomic_DNA"/>
</dbReference>
<dbReference type="PANTHER" id="PTHR34236:SF1">
    <property type="entry name" value="DIMETHYL SULFOXIDE REDUCTASE TRANSCRIPTIONAL ACTIVATOR"/>
    <property type="match status" value="1"/>
</dbReference>
<evidence type="ECO:0000256" key="1">
    <source>
        <dbReference type="ARBA" id="ARBA00023015"/>
    </source>
</evidence>
<dbReference type="PANTHER" id="PTHR34236">
    <property type="entry name" value="DIMETHYL SULFOXIDE REDUCTASE TRANSCRIPTIONAL ACTIVATOR"/>
    <property type="match status" value="1"/>
</dbReference>
<dbReference type="STRING" id="890420.SAMN05216226_102188"/>
<keyword evidence="2" id="KW-0804">Transcription</keyword>